<dbReference type="GO" id="GO:0043565">
    <property type="term" value="F:sequence-specific DNA binding"/>
    <property type="evidence" value="ECO:0007669"/>
    <property type="project" value="InterPro"/>
</dbReference>
<dbReference type="InterPro" id="IPR009057">
    <property type="entry name" value="Homeodomain-like_sf"/>
</dbReference>
<dbReference type="PROSITE" id="PS00041">
    <property type="entry name" value="HTH_ARAC_FAMILY_1"/>
    <property type="match status" value="1"/>
</dbReference>
<accession>A0AAE3JEX2</accession>
<evidence type="ECO:0000313" key="5">
    <source>
        <dbReference type="EMBL" id="MCC2231564.1"/>
    </source>
</evidence>
<dbReference type="InterPro" id="IPR053142">
    <property type="entry name" value="PchR_regulatory_protein"/>
</dbReference>
<evidence type="ECO:0000256" key="1">
    <source>
        <dbReference type="ARBA" id="ARBA00023015"/>
    </source>
</evidence>
<comment type="caution">
    <text evidence="5">The sequence shown here is derived from an EMBL/GenBank/DDBJ whole genome shotgun (WGS) entry which is preliminary data.</text>
</comment>
<dbReference type="EMBL" id="JAJEQR010000032">
    <property type="protein sequence ID" value="MCC2231564.1"/>
    <property type="molecule type" value="Genomic_DNA"/>
</dbReference>
<evidence type="ECO:0000256" key="3">
    <source>
        <dbReference type="ARBA" id="ARBA00023163"/>
    </source>
</evidence>
<evidence type="ECO:0000256" key="2">
    <source>
        <dbReference type="ARBA" id="ARBA00023125"/>
    </source>
</evidence>
<dbReference type="SUPFAM" id="SSF46689">
    <property type="entry name" value="Homeodomain-like"/>
    <property type="match status" value="1"/>
</dbReference>
<sequence length="301" mass="34410">MKRECECQLHCDHRKSEGKLATSVLFPGILLTCLEGDSAEPFGTPDYVLQIRCCRQGRVGWRFPDGRELCLGKGDLAIHTAETWKGSECFLPEDGGCDGFILHMDLKKLTEQPPELFTGTDITGEFLFDRFCAGRRLQVQKGSDRTESIFAGFYQGQDGYRTCWQRVKMMELLLYLLTEERPGEDEIPDYGKEYPPEQIQTIQEIHEQLIAHMDKRITIEELSRQHLINPTTLKAVFKAVYGTSLAAHMKEHRMGLAAKLLRETTLSISEVSLQVGYESQSKFTAAFKEYFGILPKEYRHQ</sequence>
<evidence type="ECO:0000259" key="4">
    <source>
        <dbReference type="PROSITE" id="PS01124"/>
    </source>
</evidence>
<keyword evidence="6" id="KW-1185">Reference proteome</keyword>
<dbReference type="GO" id="GO:0003700">
    <property type="term" value="F:DNA-binding transcription factor activity"/>
    <property type="evidence" value="ECO:0007669"/>
    <property type="project" value="InterPro"/>
</dbReference>
<dbReference type="PANTHER" id="PTHR47893">
    <property type="entry name" value="REGULATORY PROTEIN PCHR"/>
    <property type="match status" value="1"/>
</dbReference>
<name>A0AAE3JEX2_9FIRM</name>
<feature type="domain" description="HTH araC/xylS-type" evidence="4">
    <location>
        <begin position="203"/>
        <end position="301"/>
    </location>
</feature>
<dbReference type="InterPro" id="IPR018062">
    <property type="entry name" value="HTH_AraC-typ_CS"/>
</dbReference>
<dbReference type="Gene3D" id="1.10.10.60">
    <property type="entry name" value="Homeodomain-like"/>
    <property type="match status" value="1"/>
</dbReference>
<dbReference type="AlphaFoldDB" id="A0AAE3JEX2"/>
<dbReference type="PANTHER" id="PTHR47893:SF1">
    <property type="entry name" value="REGULATORY PROTEIN PCHR"/>
    <property type="match status" value="1"/>
</dbReference>
<dbReference type="PRINTS" id="PR00032">
    <property type="entry name" value="HTHARAC"/>
</dbReference>
<gene>
    <name evidence="5" type="ORF">LKD81_11225</name>
</gene>
<dbReference type="SMART" id="SM00342">
    <property type="entry name" value="HTH_ARAC"/>
    <property type="match status" value="1"/>
</dbReference>
<dbReference type="InterPro" id="IPR020449">
    <property type="entry name" value="Tscrpt_reg_AraC-type_HTH"/>
</dbReference>
<keyword evidence="2" id="KW-0238">DNA-binding</keyword>
<keyword evidence="1" id="KW-0805">Transcription regulation</keyword>
<proteinExistence type="predicted"/>
<keyword evidence="3" id="KW-0804">Transcription</keyword>
<dbReference type="Proteomes" id="UP001198182">
    <property type="component" value="Unassembled WGS sequence"/>
</dbReference>
<dbReference type="Pfam" id="PF12833">
    <property type="entry name" value="HTH_18"/>
    <property type="match status" value="1"/>
</dbReference>
<reference evidence="5" key="1">
    <citation type="submission" date="2021-10" db="EMBL/GenBank/DDBJ databases">
        <title>Anaerobic single-cell dispensing facilitates the cultivation of human gut bacteria.</title>
        <authorList>
            <person name="Afrizal A."/>
        </authorList>
    </citation>
    <scope>NUCLEOTIDE SEQUENCE</scope>
    <source>
        <strain evidence="5">CLA-AA-H215</strain>
    </source>
</reference>
<evidence type="ECO:0000313" key="6">
    <source>
        <dbReference type="Proteomes" id="UP001198182"/>
    </source>
</evidence>
<organism evidence="5 6">
    <name type="scientific">Hominifimenecus microfluidus</name>
    <dbReference type="NCBI Taxonomy" id="2885348"/>
    <lineage>
        <taxon>Bacteria</taxon>
        <taxon>Bacillati</taxon>
        <taxon>Bacillota</taxon>
        <taxon>Clostridia</taxon>
        <taxon>Lachnospirales</taxon>
        <taxon>Lachnospiraceae</taxon>
        <taxon>Hominifimenecus</taxon>
    </lineage>
</organism>
<dbReference type="InterPro" id="IPR018060">
    <property type="entry name" value="HTH_AraC"/>
</dbReference>
<dbReference type="PROSITE" id="PS01124">
    <property type="entry name" value="HTH_ARAC_FAMILY_2"/>
    <property type="match status" value="1"/>
</dbReference>
<protein>
    <submittedName>
        <fullName evidence="5">AraC family transcriptional regulator</fullName>
    </submittedName>
</protein>
<dbReference type="RefSeq" id="WP_308454085.1">
    <property type="nucleotide sequence ID" value="NZ_JAJEQR010000032.1"/>
</dbReference>